<comment type="caution">
    <text evidence="1">The sequence shown here is derived from an EMBL/GenBank/DDBJ whole genome shotgun (WGS) entry which is preliminary data.</text>
</comment>
<dbReference type="AlphaFoldDB" id="C9MQU5"/>
<dbReference type="HOGENOM" id="CLU_3139319_0_0_10"/>
<name>C9MQU5_9BACT</name>
<evidence type="ECO:0000313" key="2">
    <source>
        <dbReference type="Proteomes" id="UP000003327"/>
    </source>
</evidence>
<sequence length="49" mass="5717">MPLVKENIKKRWSFSGLAHYDKNPPTELRVNTRFSGTATERLVKDKDKI</sequence>
<dbReference type="Proteomes" id="UP000003327">
    <property type="component" value="Unassembled WGS sequence"/>
</dbReference>
<gene>
    <name evidence="1" type="ORF">HMPREF0973_01995</name>
</gene>
<proteinExistence type="predicted"/>
<keyword evidence="2" id="KW-1185">Reference proteome</keyword>
<evidence type="ECO:0000313" key="1">
    <source>
        <dbReference type="EMBL" id="EEX18210.1"/>
    </source>
</evidence>
<reference evidence="1 2" key="1">
    <citation type="submission" date="2009-09" db="EMBL/GenBank/DDBJ databases">
        <authorList>
            <person name="Weinstock G."/>
            <person name="Sodergren E."/>
            <person name="Clifton S."/>
            <person name="Fulton L."/>
            <person name="Fulton B."/>
            <person name="Courtney L."/>
            <person name="Fronick C."/>
            <person name="Harrison M."/>
            <person name="Strong C."/>
            <person name="Farmer C."/>
            <person name="Delahaunty K."/>
            <person name="Markovic C."/>
            <person name="Hall O."/>
            <person name="Minx P."/>
            <person name="Tomlinson C."/>
            <person name="Mitreva M."/>
            <person name="Nelson J."/>
            <person name="Hou S."/>
            <person name="Wollam A."/>
            <person name="Pepin K.H."/>
            <person name="Johnson M."/>
            <person name="Bhonagiri V."/>
            <person name="Nash W.E."/>
            <person name="Warren W."/>
            <person name="Chinwalla A."/>
            <person name="Mardis E.R."/>
            <person name="Wilson R.K."/>
        </authorList>
    </citation>
    <scope>NUCLEOTIDE SEQUENCE [LARGE SCALE GENOMIC DNA]</scope>
    <source>
        <strain evidence="1 2">F0319</strain>
    </source>
</reference>
<protein>
    <submittedName>
        <fullName evidence="1">Uncharacterized protein</fullName>
    </submittedName>
</protein>
<dbReference type="EMBL" id="ACVA01000047">
    <property type="protein sequence ID" value="EEX18210.1"/>
    <property type="molecule type" value="Genomic_DNA"/>
</dbReference>
<accession>C9MQU5</accession>
<organism evidence="1 2">
    <name type="scientific">Prevotella veroralis F0319</name>
    <dbReference type="NCBI Taxonomy" id="649761"/>
    <lineage>
        <taxon>Bacteria</taxon>
        <taxon>Pseudomonadati</taxon>
        <taxon>Bacteroidota</taxon>
        <taxon>Bacteroidia</taxon>
        <taxon>Bacteroidales</taxon>
        <taxon>Prevotellaceae</taxon>
        <taxon>Prevotella</taxon>
    </lineage>
</organism>
<dbReference type="STRING" id="649761.HMPREF0973_01995"/>